<evidence type="ECO:0000256" key="2">
    <source>
        <dbReference type="PROSITE-ProRule" id="PRU01282"/>
    </source>
</evidence>
<dbReference type="AlphaFoldDB" id="A0A1I3KQN0"/>
<dbReference type="InterPro" id="IPR036249">
    <property type="entry name" value="Thioredoxin-like_sf"/>
</dbReference>
<dbReference type="Pfam" id="PF03960">
    <property type="entry name" value="ArsC"/>
    <property type="match status" value="1"/>
</dbReference>
<dbReference type="EMBL" id="FORU01000001">
    <property type="protein sequence ID" value="SFI74670.1"/>
    <property type="molecule type" value="Genomic_DNA"/>
</dbReference>
<dbReference type="Proteomes" id="UP000243887">
    <property type="component" value="Unassembled WGS sequence"/>
</dbReference>
<dbReference type="SUPFAM" id="SSF52833">
    <property type="entry name" value="Thioredoxin-like"/>
    <property type="match status" value="1"/>
</dbReference>
<protein>
    <submittedName>
        <fullName evidence="3">Arsenate reductase, glutaredoxin family</fullName>
    </submittedName>
</protein>
<evidence type="ECO:0000313" key="4">
    <source>
        <dbReference type="Proteomes" id="UP000243887"/>
    </source>
</evidence>
<name>A0A1I3KQN0_9FLAO</name>
<comment type="similarity">
    <text evidence="1 2">Belongs to the ArsC family.</text>
</comment>
<keyword evidence="4" id="KW-1185">Reference proteome</keyword>
<dbReference type="Gene3D" id="3.40.30.10">
    <property type="entry name" value="Glutaredoxin"/>
    <property type="match status" value="1"/>
</dbReference>
<dbReference type="STRING" id="1150112.SAMN04487893_10132"/>
<dbReference type="InterPro" id="IPR006660">
    <property type="entry name" value="Arsenate_reductase-like"/>
</dbReference>
<evidence type="ECO:0000313" key="3">
    <source>
        <dbReference type="EMBL" id="SFI74670.1"/>
    </source>
</evidence>
<gene>
    <name evidence="3" type="ORF">SAMN04487893_10132</name>
</gene>
<reference evidence="4" key="1">
    <citation type="submission" date="2016-10" db="EMBL/GenBank/DDBJ databases">
        <authorList>
            <person name="Varghese N."/>
            <person name="Submissions S."/>
        </authorList>
    </citation>
    <scope>NUCLEOTIDE SEQUENCE [LARGE SCALE GENOMIC DNA]</scope>
    <source>
        <strain evidence="4">DSM 26542</strain>
    </source>
</reference>
<evidence type="ECO:0000256" key="1">
    <source>
        <dbReference type="ARBA" id="ARBA00007198"/>
    </source>
</evidence>
<dbReference type="PROSITE" id="PS51353">
    <property type="entry name" value="ARSC"/>
    <property type="match status" value="1"/>
</dbReference>
<accession>A0A1I3KQN0</accession>
<organism evidence="3 4">
    <name type="scientific">Myroides guanonis</name>
    <dbReference type="NCBI Taxonomy" id="1150112"/>
    <lineage>
        <taxon>Bacteria</taxon>
        <taxon>Pseudomonadati</taxon>
        <taxon>Bacteroidota</taxon>
        <taxon>Flavobacteriia</taxon>
        <taxon>Flavobacteriales</taxon>
        <taxon>Flavobacteriaceae</taxon>
        <taxon>Myroides</taxon>
    </lineage>
</organism>
<sequence length="99" mass="11646">MNQIPNIEQFELQEIKSNPININQLEALRKHTDSYESLFNKRAQLYKLRGLKDQQLQEEDFKNLILEHYTFLSRPVILIGELAFIGNSKKTVEEMLLAI</sequence>
<proteinExistence type="inferred from homology"/>